<evidence type="ECO:0000313" key="3">
    <source>
        <dbReference type="Proteomes" id="UP001500929"/>
    </source>
</evidence>
<evidence type="ECO:0008006" key="4">
    <source>
        <dbReference type="Google" id="ProtNLM"/>
    </source>
</evidence>
<accession>A0ABP5QIB2</accession>
<dbReference type="Pfam" id="PF04122">
    <property type="entry name" value="CW_binding_2"/>
    <property type="match status" value="3"/>
</dbReference>
<name>A0ABP5QIB2_9MICO</name>
<feature type="chain" id="PRO_5045824548" description="Cell wall-binding repeat-containing protein" evidence="1">
    <location>
        <begin position="35"/>
        <end position="755"/>
    </location>
</feature>
<protein>
    <recommendedName>
        <fullName evidence="4">Cell wall-binding repeat-containing protein</fullName>
    </recommendedName>
</protein>
<evidence type="ECO:0000256" key="1">
    <source>
        <dbReference type="SAM" id="SignalP"/>
    </source>
</evidence>
<sequence>MIQKRSRARSCAALAGGLTAALALSALAAAPASAATVPAAAAAEGSSITGAVFTWSLTDEANAKAFAPGTVNMLSAGKVAKTSASDSITEADWMATDGDVTIQKEQADGSYATGTWAGLLTTPDGSPLSGTKVGTPSGNRVSIAAGSGTVDPDNESADITWTGDFTVALYSGLTQYSVSDPHLVVEDGEGTVTATLSGYGTEMDDPEAFVVLPDTEVTLATLSGVDVTATGFTVDPEYLGVSVDLPAGATAQVTSGDTWGSFPQSFVDYQLLTGQSSYWYSSGGQTDAAKVAEPIGVSYTVATTPTVTVSKTEGLNPDGETITITGTGFLPSPPATTGVYPPLAGQFTGAYVTFGSFLDTWKPSDGAPGSARATDRSATKWAVLAEQLPVIDPSGSGAGIELSADGSFSTTITVSKNFAGSLADGNYGIYTYAAGGAVYAPFETYTPIEFTTNVDRLAGADRVAGAVAVSQEAYPEGTDVAYVVSGYTFADALSAAPAAVSESAPLLLTTPDSLPASVGDEIERLGASTIVIVGGPNSVSTAVQSSLEDLADNVTRVTGADRYATSLAVADYAFGEEGATSAYVATGANFPDALSASAAGGAYGRPVVLVAGSENTVNKATSSLLSDLGVEEVLIAGGPNSVSTGIQTSLGTVSGVTAVERLAGADRFAASIAINNDAFDRAAEVYLATGLNYPDALAGAALAGLRGAPLYVVPGDCVPTGVLSAIDTLGAGTVTLLGGPNSLSAAVESLTACSF</sequence>
<evidence type="ECO:0000313" key="2">
    <source>
        <dbReference type="EMBL" id="GAA2234370.1"/>
    </source>
</evidence>
<reference evidence="3" key="1">
    <citation type="journal article" date="2019" name="Int. J. Syst. Evol. Microbiol.">
        <title>The Global Catalogue of Microorganisms (GCM) 10K type strain sequencing project: providing services to taxonomists for standard genome sequencing and annotation.</title>
        <authorList>
            <consortium name="The Broad Institute Genomics Platform"/>
            <consortium name="The Broad Institute Genome Sequencing Center for Infectious Disease"/>
            <person name="Wu L."/>
            <person name="Ma J."/>
        </authorList>
    </citation>
    <scope>NUCLEOTIDE SEQUENCE [LARGE SCALE GENOMIC DNA]</scope>
    <source>
        <strain evidence="3">JCM 16117</strain>
    </source>
</reference>
<gene>
    <name evidence="2" type="ORF">GCM10009851_19240</name>
</gene>
<dbReference type="PANTHER" id="PTHR30032">
    <property type="entry name" value="N-ACETYLMURAMOYL-L-ALANINE AMIDASE-RELATED"/>
    <property type="match status" value="1"/>
</dbReference>
<keyword evidence="1" id="KW-0732">Signal</keyword>
<feature type="signal peptide" evidence="1">
    <location>
        <begin position="1"/>
        <end position="34"/>
    </location>
</feature>
<dbReference type="Gene3D" id="2.60.40.230">
    <property type="entry name" value="Neocarzinostatin-like"/>
    <property type="match status" value="1"/>
</dbReference>
<dbReference type="Gene3D" id="3.40.50.12090">
    <property type="match status" value="2"/>
</dbReference>
<organism evidence="2 3">
    <name type="scientific">Herbiconiux moechotypicola</name>
    <dbReference type="NCBI Taxonomy" id="637393"/>
    <lineage>
        <taxon>Bacteria</taxon>
        <taxon>Bacillati</taxon>
        <taxon>Actinomycetota</taxon>
        <taxon>Actinomycetes</taxon>
        <taxon>Micrococcales</taxon>
        <taxon>Microbacteriaceae</taxon>
        <taxon>Herbiconiux</taxon>
    </lineage>
</organism>
<comment type="caution">
    <text evidence="2">The sequence shown here is derived from an EMBL/GenBank/DDBJ whole genome shotgun (WGS) entry which is preliminary data.</text>
</comment>
<proteinExistence type="predicted"/>
<dbReference type="InterPro" id="IPR007253">
    <property type="entry name" value="Cell_wall-bd_2"/>
</dbReference>
<keyword evidence="3" id="KW-1185">Reference proteome</keyword>
<dbReference type="PANTHER" id="PTHR30032:SF8">
    <property type="entry name" value="GERMINATION-SPECIFIC N-ACETYLMURAMOYL-L-ALANINE AMIDASE"/>
    <property type="match status" value="1"/>
</dbReference>
<dbReference type="RefSeq" id="WP_259479404.1">
    <property type="nucleotide sequence ID" value="NZ_BAAAQY010000005.1"/>
</dbReference>
<dbReference type="InterPro" id="IPR051922">
    <property type="entry name" value="Bact_Sporulation_Assoc"/>
</dbReference>
<dbReference type="EMBL" id="BAAAQY010000005">
    <property type="protein sequence ID" value="GAA2234370.1"/>
    <property type="molecule type" value="Genomic_DNA"/>
</dbReference>
<dbReference type="Proteomes" id="UP001500929">
    <property type="component" value="Unassembled WGS sequence"/>
</dbReference>